<dbReference type="InterPro" id="IPR027396">
    <property type="entry name" value="DsrEFH-like"/>
</dbReference>
<gene>
    <name evidence="1" type="ORF">C8D89_112108</name>
</gene>
<dbReference type="SUPFAM" id="SSF75169">
    <property type="entry name" value="DsrEFH-like"/>
    <property type="match status" value="1"/>
</dbReference>
<proteinExistence type="predicted"/>
<evidence type="ECO:0000313" key="2">
    <source>
        <dbReference type="Proteomes" id="UP000245639"/>
    </source>
</evidence>
<dbReference type="AlphaFoldDB" id="A0A2U1F405"/>
<protein>
    <submittedName>
        <fullName evidence="1">GTP cyclohydrolase II</fullName>
    </submittedName>
</protein>
<dbReference type="EMBL" id="QEKW01000012">
    <property type="protein sequence ID" value="PVZ06915.1"/>
    <property type="molecule type" value="Genomic_DNA"/>
</dbReference>
<dbReference type="OrthoDB" id="553085at2"/>
<dbReference type="NCBIfam" id="TIGR04044">
    <property type="entry name" value="MSMEG_0572_fam"/>
    <property type="match status" value="1"/>
</dbReference>
<dbReference type="Gene3D" id="3.40.1260.10">
    <property type="entry name" value="DsrEFH-like"/>
    <property type="match status" value="1"/>
</dbReference>
<keyword evidence="1" id="KW-0378">Hydrolase</keyword>
<dbReference type="InterPro" id="IPR023847">
    <property type="entry name" value="MSMEG0572"/>
</dbReference>
<evidence type="ECO:0000313" key="1">
    <source>
        <dbReference type="EMBL" id="PVZ06915.1"/>
    </source>
</evidence>
<dbReference type="GO" id="GO:0016787">
    <property type="term" value="F:hydrolase activity"/>
    <property type="evidence" value="ECO:0007669"/>
    <property type="project" value="UniProtKB-KW"/>
</dbReference>
<accession>A0A2U1F405</accession>
<dbReference type="Proteomes" id="UP000245639">
    <property type="component" value="Unassembled WGS sequence"/>
</dbReference>
<sequence length="161" mass="17635">MAQIVGERVSKGDAIVDYEEKVFDDIQAEQGEKAYIFMHTVPFEGSVGLVNMLTATRVNRKGFDTSIVLFGPGSLMASATRGYPKVGDEAFPGGLGYNNQLQTFMNEGGHVYACRFSAAMLYGMREVDMLEGVKPINPLDVLDAQLTARREGALVMQTWTV</sequence>
<dbReference type="RefSeq" id="WP_116709942.1">
    <property type="nucleotide sequence ID" value="NZ_QEKW01000012.1"/>
</dbReference>
<organism evidence="1 2">
    <name type="scientific">Actinomycetospora cinnamomea</name>
    <dbReference type="NCBI Taxonomy" id="663609"/>
    <lineage>
        <taxon>Bacteria</taxon>
        <taxon>Bacillati</taxon>
        <taxon>Actinomycetota</taxon>
        <taxon>Actinomycetes</taxon>
        <taxon>Pseudonocardiales</taxon>
        <taxon>Pseudonocardiaceae</taxon>
        <taxon>Actinomycetospora</taxon>
    </lineage>
</organism>
<comment type="caution">
    <text evidence="1">The sequence shown here is derived from an EMBL/GenBank/DDBJ whole genome shotgun (WGS) entry which is preliminary data.</text>
</comment>
<keyword evidence="2" id="KW-1185">Reference proteome</keyword>
<name>A0A2U1F405_9PSEU</name>
<reference evidence="1 2" key="1">
    <citation type="submission" date="2018-04" db="EMBL/GenBank/DDBJ databases">
        <title>Genomic Encyclopedia of Type Strains, Phase IV (KMG-IV): sequencing the most valuable type-strain genomes for metagenomic binning, comparative biology and taxonomic classification.</title>
        <authorList>
            <person name="Goeker M."/>
        </authorList>
    </citation>
    <scope>NUCLEOTIDE SEQUENCE [LARGE SCALE GENOMIC DNA]</scope>
    <source>
        <strain evidence="1 2">DSM 45771</strain>
    </source>
</reference>